<dbReference type="AlphaFoldDB" id="A0A3B0U3S0"/>
<evidence type="ECO:0000313" key="1">
    <source>
        <dbReference type="EMBL" id="VAW14076.1"/>
    </source>
</evidence>
<dbReference type="EMBL" id="UOEM01000069">
    <property type="protein sequence ID" value="VAW14076.1"/>
    <property type="molecule type" value="Genomic_DNA"/>
</dbReference>
<sequence>MSYFRTKLAPAAIAATLTLTVLAASAITMGQSQPARAQAQPLELGQLDCTVVPGSRRNLIISSTALVDCTFRPATGAATRYQGETGIGLGIDLSTKTDDRFSFLVLTAQSTTPDFDRHPLTGRYYGAEATVSLGAGVGAKVLVGGSNRQFTLAPIGGQTTMGTGISAGAGYLYLEPAR</sequence>
<reference evidence="1" key="1">
    <citation type="submission" date="2018-06" db="EMBL/GenBank/DDBJ databases">
        <authorList>
            <person name="Zhirakovskaya E."/>
        </authorList>
    </citation>
    <scope>NUCLEOTIDE SEQUENCE</scope>
</reference>
<evidence type="ECO:0008006" key="2">
    <source>
        <dbReference type="Google" id="ProtNLM"/>
    </source>
</evidence>
<organism evidence="1">
    <name type="scientific">hydrothermal vent metagenome</name>
    <dbReference type="NCBI Taxonomy" id="652676"/>
    <lineage>
        <taxon>unclassified sequences</taxon>
        <taxon>metagenomes</taxon>
        <taxon>ecological metagenomes</taxon>
    </lineage>
</organism>
<dbReference type="Pfam" id="PF06186">
    <property type="entry name" value="DUF992"/>
    <property type="match status" value="1"/>
</dbReference>
<name>A0A3B0U3S0_9ZZZZ</name>
<dbReference type="InterPro" id="IPR009333">
    <property type="entry name" value="DUF992"/>
</dbReference>
<protein>
    <recommendedName>
        <fullName evidence="2">DUF992 domain-containing protein</fullName>
    </recommendedName>
</protein>
<accession>A0A3B0U3S0</accession>
<gene>
    <name evidence="1" type="ORF">MNBD_ALPHA09-445</name>
</gene>
<proteinExistence type="predicted"/>